<accession>A0A2A5RZJ9</accession>
<proteinExistence type="predicted"/>
<dbReference type="EMBL" id="JXJX01000007">
    <property type="protein sequence ID" value="PCS06635.1"/>
    <property type="molecule type" value="Genomic_DNA"/>
</dbReference>
<comment type="caution">
    <text evidence="1">The sequence shown here is derived from an EMBL/GenBank/DDBJ whole genome shotgun (WGS) entry which is preliminary data.</text>
</comment>
<keyword evidence="2" id="KW-1185">Reference proteome</keyword>
<sequence length="42" mass="4965">MRYNNYRLADALPIMIVDVLVIMSVISRLDSILYHCKIRELL</sequence>
<gene>
    <name evidence="1" type="ORF">RU87_GL001488</name>
</gene>
<protein>
    <submittedName>
        <fullName evidence="1">Uncharacterized protein</fullName>
    </submittedName>
</protein>
<reference evidence="1 2" key="1">
    <citation type="submission" date="2014-12" db="EMBL/GenBank/DDBJ databases">
        <title>Draft genome sequences of 10 type strains of Lactococcus.</title>
        <authorList>
            <person name="Sun Z."/>
            <person name="Zhong Z."/>
            <person name="Liu W."/>
            <person name="Zhang W."/>
            <person name="Zhang H."/>
        </authorList>
    </citation>
    <scope>NUCLEOTIDE SEQUENCE [LARGE SCALE GENOMIC DNA]</scope>
    <source>
        <strain evidence="1 2">DSM 20686</strain>
    </source>
</reference>
<name>A0A2A5RZJ9_9LACT</name>
<organism evidence="1 2">
    <name type="scientific">Pseudolactococcus plantarum</name>
    <dbReference type="NCBI Taxonomy" id="1365"/>
    <lineage>
        <taxon>Bacteria</taxon>
        <taxon>Bacillati</taxon>
        <taxon>Bacillota</taxon>
        <taxon>Bacilli</taxon>
        <taxon>Lactobacillales</taxon>
        <taxon>Streptococcaceae</taxon>
        <taxon>Pseudolactococcus</taxon>
    </lineage>
</organism>
<dbReference type="Proteomes" id="UP000242246">
    <property type="component" value="Unassembled WGS sequence"/>
</dbReference>
<evidence type="ECO:0000313" key="2">
    <source>
        <dbReference type="Proteomes" id="UP000242246"/>
    </source>
</evidence>
<dbReference type="AlphaFoldDB" id="A0A2A5RZJ9"/>
<evidence type="ECO:0000313" key="1">
    <source>
        <dbReference type="EMBL" id="PCS06635.1"/>
    </source>
</evidence>